<dbReference type="InterPro" id="IPR003812">
    <property type="entry name" value="Fido"/>
</dbReference>
<dbReference type="KEGG" id="aaxa:NCTC10138_01600"/>
<dbReference type="STRING" id="1278311.GCA_000428705_00575"/>
<feature type="domain" description="Fido" evidence="1">
    <location>
        <begin position="1"/>
        <end position="70"/>
    </location>
</feature>
<gene>
    <name evidence="2" type="ORF">NCTC10138_01600</name>
</gene>
<dbReference type="Pfam" id="PF02661">
    <property type="entry name" value="Fic"/>
    <property type="match status" value="1"/>
</dbReference>
<name>A0A449BFI4_HAPAX</name>
<evidence type="ECO:0000313" key="2">
    <source>
        <dbReference type="EMBL" id="VEU81202.1"/>
    </source>
</evidence>
<organism evidence="2 3">
    <name type="scientific">Haploplasma axanthum</name>
    <name type="common">Acholeplasma axanthum</name>
    <dbReference type="NCBI Taxonomy" id="29552"/>
    <lineage>
        <taxon>Bacteria</taxon>
        <taxon>Bacillati</taxon>
        <taxon>Mycoplasmatota</taxon>
        <taxon>Mollicutes</taxon>
        <taxon>Acholeplasmatales</taxon>
        <taxon>Acholeplasmataceae</taxon>
        <taxon>Haploplasma</taxon>
    </lineage>
</organism>
<protein>
    <submittedName>
        <fullName evidence="2">Death-on-curing family protein</fullName>
    </submittedName>
</protein>
<accession>A0A449BFI4</accession>
<sequence>MYFIVKDHAFYDGNKRIAASIFLWFLDIYGILYKNEYTRIIEDNALVAIVLMIALSNPNERDMIIKIVVNLINQNN</sequence>
<dbReference type="PROSITE" id="PS51459">
    <property type="entry name" value="FIDO"/>
    <property type="match status" value="1"/>
</dbReference>
<dbReference type="AlphaFoldDB" id="A0A449BFI4"/>
<dbReference type="EMBL" id="LR215048">
    <property type="protein sequence ID" value="VEU81202.1"/>
    <property type="molecule type" value="Genomic_DNA"/>
</dbReference>
<evidence type="ECO:0000313" key="3">
    <source>
        <dbReference type="Proteomes" id="UP000289841"/>
    </source>
</evidence>
<keyword evidence="3" id="KW-1185">Reference proteome</keyword>
<reference evidence="2 3" key="1">
    <citation type="submission" date="2019-01" db="EMBL/GenBank/DDBJ databases">
        <authorList>
            <consortium name="Pathogen Informatics"/>
        </authorList>
    </citation>
    <scope>NUCLEOTIDE SEQUENCE [LARGE SCALE GENOMIC DNA]</scope>
    <source>
        <strain evidence="2 3">NCTC10138</strain>
    </source>
</reference>
<proteinExistence type="predicted"/>
<dbReference type="SUPFAM" id="SSF140931">
    <property type="entry name" value="Fic-like"/>
    <property type="match status" value="1"/>
</dbReference>
<dbReference type="InterPro" id="IPR036597">
    <property type="entry name" value="Fido-like_dom_sf"/>
</dbReference>
<dbReference type="Gene3D" id="1.20.120.1870">
    <property type="entry name" value="Fic/DOC protein, Fido domain"/>
    <property type="match status" value="1"/>
</dbReference>
<evidence type="ECO:0000259" key="1">
    <source>
        <dbReference type="PROSITE" id="PS51459"/>
    </source>
</evidence>
<dbReference type="InterPro" id="IPR053737">
    <property type="entry name" value="Type_II_TA_Toxin"/>
</dbReference>
<dbReference type="Proteomes" id="UP000289841">
    <property type="component" value="Chromosome"/>
</dbReference>